<feature type="region of interest" description="Disordered" evidence="1">
    <location>
        <begin position="258"/>
        <end position="454"/>
    </location>
</feature>
<dbReference type="SMART" id="SM00582">
    <property type="entry name" value="RPR"/>
    <property type="match status" value="1"/>
</dbReference>
<dbReference type="PROSITE" id="PS51391">
    <property type="entry name" value="CID"/>
    <property type="match status" value="1"/>
</dbReference>
<feature type="compositionally biased region" description="Polar residues" evidence="1">
    <location>
        <begin position="258"/>
        <end position="274"/>
    </location>
</feature>
<organism evidence="3 4">
    <name type="scientific">Pholiota conissans</name>
    <dbReference type="NCBI Taxonomy" id="109636"/>
    <lineage>
        <taxon>Eukaryota</taxon>
        <taxon>Fungi</taxon>
        <taxon>Dikarya</taxon>
        <taxon>Basidiomycota</taxon>
        <taxon>Agaricomycotina</taxon>
        <taxon>Agaricomycetes</taxon>
        <taxon>Agaricomycetidae</taxon>
        <taxon>Agaricales</taxon>
        <taxon>Agaricineae</taxon>
        <taxon>Strophariaceae</taxon>
        <taxon>Pholiota</taxon>
    </lineage>
</organism>
<dbReference type="Gene3D" id="1.25.40.90">
    <property type="match status" value="1"/>
</dbReference>
<name>A0A9P5YYU9_9AGAR</name>
<feature type="region of interest" description="Disordered" evidence="1">
    <location>
        <begin position="613"/>
        <end position="641"/>
    </location>
</feature>
<evidence type="ECO:0000313" key="3">
    <source>
        <dbReference type="EMBL" id="KAF9477598.1"/>
    </source>
</evidence>
<evidence type="ECO:0000259" key="2">
    <source>
        <dbReference type="PROSITE" id="PS51391"/>
    </source>
</evidence>
<feature type="compositionally biased region" description="Basic and acidic residues" evidence="1">
    <location>
        <begin position="395"/>
        <end position="408"/>
    </location>
</feature>
<dbReference type="EMBL" id="MU155256">
    <property type="protein sequence ID" value="KAF9477598.1"/>
    <property type="molecule type" value="Genomic_DNA"/>
</dbReference>
<proteinExistence type="predicted"/>
<dbReference type="Proteomes" id="UP000807469">
    <property type="component" value="Unassembled WGS sequence"/>
</dbReference>
<dbReference type="Pfam" id="PF04818">
    <property type="entry name" value="CID"/>
    <property type="match status" value="1"/>
</dbReference>
<accession>A0A9P5YYU9</accession>
<evidence type="ECO:0000313" key="4">
    <source>
        <dbReference type="Proteomes" id="UP000807469"/>
    </source>
</evidence>
<dbReference type="AlphaFoldDB" id="A0A9P5YYU9"/>
<protein>
    <recommendedName>
        <fullName evidence="2">CID domain-containing protein</fullName>
    </recommendedName>
</protein>
<feature type="compositionally biased region" description="Pro residues" evidence="1">
    <location>
        <begin position="376"/>
        <end position="386"/>
    </location>
</feature>
<feature type="compositionally biased region" description="Polar residues" evidence="1">
    <location>
        <begin position="445"/>
        <end position="454"/>
    </location>
</feature>
<feature type="compositionally biased region" description="Polar residues" evidence="1">
    <location>
        <begin position="622"/>
        <end position="635"/>
    </location>
</feature>
<dbReference type="CDD" id="cd16984">
    <property type="entry name" value="CID_Nrd1_like"/>
    <property type="match status" value="1"/>
</dbReference>
<keyword evidence="4" id="KW-1185">Reference proteome</keyword>
<dbReference type="OrthoDB" id="79367at2759"/>
<feature type="compositionally biased region" description="Basic and acidic residues" evidence="1">
    <location>
        <begin position="287"/>
        <end position="347"/>
    </location>
</feature>
<evidence type="ECO:0000256" key="1">
    <source>
        <dbReference type="SAM" id="MobiDB-lite"/>
    </source>
</evidence>
<dbReference type="SUPFAM" id="SSF48464">
    <property type="entry name" value="ENTH/VHS domain"/>
    <property type="match status" value="1"/>
</dbReference>
<dbReference type="InterPro" id="IPR006569">
    <property type="entry name" value="CID_dom"/>
</dbReference>
<sequence>MSIEEFESLLKEVVNAKRLSASKMTNLTDLAMKSMEHDTKLVSILYRTHKTLINATSKVFSLYIFDALSRAAKHHSTKNGLSGDAFTHPGNSASFLFKIGGVVEGLFQDLVTSASPEAKEKTKKILDIWVKGNTFPPEILSQLADVISGTQKVSDMPVPVIITPAVDPRTVQTTHTPPATTFITSSVPALDQHTALLALLTQAAASTANPPPQMPSNAAVPQLDPAQLAVIQQLTHTAASVPSVPQYLPPPDLVNVQKFPSSSGLNGNSHSPPSYRSEPRLMVNSEQRPDGYRSLDSESRPNPHFDERNNMRGRYRADFRNRGRGERFGRTWDPRDRDHYRADRDQSPVRAGRAGRSRSRSPGPSSRYNGRREPKYPSPSTRPPAVSPAKGNIEPGKDEFGRDIRPESPRSPSPVKVHSPSPVTTAPKSPVPEEQHGTPRAPLAATTNHETSHGLNSVSSVLVNANTSSTQPTSAPLVTSIKEVGMEKFNPATFNFTSPADWEALGKMWQITNGYLPSTEELMQFVVACAAGQTIPKPDISQQLFETNYFATTTVRGRGRGRGGFIGGRAAYGNSRGMHLEGELDYDYANHGQKTDAIVLEAGTLQKRDVPLFTNDGKDQRSPNSGIGSTTTTPSAGGRMQRVGDKWVFVRGTASPAMDVGS</sequence>
<comment type="caution">
    <text evidence="3">The sequence shown here is derived from an EMBL/GenBank/DDBJ whole genome shotgun (WGS) entry which is preliminary data.</text>
</comment>
<gene>
    <name evidence="3" type="ORF">BDN70DRAFT_914073</name>
</gene>
<dbReference type="InterPro" id="IPR008942">
    <property type="entry name" value="ENTH_VHS"/>
</dbReference>
<reference evidence="3" key="1">
    <citation type="submission" date="2020-11" db="EMBL/GenBank/DDBJ databases">
        <authorList>
            <consortium name="DOE Joint Genome Institute"/>
            <person name="Ahrendt S."/>
            <person name="Riley R."/>
            <person name="Andreopoulos W."/>
            <person name="Labutti K."/>
            <person name="Pangilinan J."/>
            <person name="Ruiz-Duenas F.J."/>
            <person name="Barrasa J.M."/>
            <person name="Sanchez-Garcia M."/>
            <person name="Camarero S."/>
            <person name="Miyauchi S."/>
            <person name="Serrano A."/>
            <person name="Linde D."/>
            <person name="Babiker R."/>
            <person name="Drula E."/>
            <person name="Ayuso-Fernandez I."/>
            <person name="Pacheco R."/>
            <person name="Padilla G."/>
            <person name="Ferreira P."/>
            <person name="Barriuso J."/>
            <person name="Kellner H."/>
            <person name="Castanera R."/>
            <person name="Alfaro M."/>
            <person name="Ramirez L."/>
            <person name="Pisabarro A.G."/>
            <person name="Kuo A."/>
            <person name="Tritt A."/>
            <person name="Lipzen A."/>
            <person name="He G."/>
            <person name="Yan M."/>
            <person name="Ng V."/>
            <person name="Cullen D."/>
            <person name="Martin F."/>
            <person name="Rosso M.-N."/>
            <person name="Henrissat B."/>
            <person name="Hibbett D."/>
            <person name="Martinez A.T."/>
            <person name="Grigoriev I.V."/>
        </authorList>
    </citation>
    <scope>NUCLEOTIDE SEQUENCE</scope>
    <source>
        <strain evidence="3">CIRM-BRFM 674</strain>
    </source>
</reference>
<feature type="compositionally biased region" description="Low complexity" evidence="1">
    <location>
        <begin position="413"/>
        <end position="423"/>
    </location>
</feature>
<feature type="domain" description="CID" evidence="2">
    <location>
        <begin position="1"/>
        <end position="151"/>
    </location>
</feature>